<dbReference type="Proteomes" id="UP001501822">
    <property type="component" value="Unassembled WGS sequence"/>
</dbReference>
<name>A0ABP3FLU8_9ACTN</name>
<accession>A0ABP3FLU8</accession>
<evidence type="ECO:0000313" key="2">
    <source>
        <dbReference type="EMBL" id="GAA0320918.1"/>
    </source>
</evidence>
<organism evidence="2 3">
    <name type="scientific">Actinoallomurus spadix</name>
    <dbReference type="NCBI Taxonomy" id="79912"/>
    <lineage>
        <taxon>Bacteria</taxon>
        <taxon>Bacillati</taxon>
        <taxon>Actinomycetota</taxon>
        <taxon>Actinomycetes</taxon>
        <taxon>Streptosporangiales</taxon>
        <taxon>Thermomonosporaceae</taxon>
        <taxon>Actinoallomurus</taxon>
    </lineage>
</organism>
<proteinExistence type="predicted"/>
<protein>
    <submittedName>
        <fullName evidence="2">Uncharacterized protein</fullName>
    </submittedName>
</protein>
<dbReference type="EMBL" id="BAAABM010000007">
    <property type="protein sequence ID" value="GAA0320918.1"/>
    <property type="molecule type" value="Genomic_DNA"/>
</dbReference>
<reference evidence="3" key="1">
    <citation type="journal article" date="2019" name="Int. J. Syst. Evol. Microbiol.">
        <title>The Global Catalogue of Microorganisms (GCM) 10K type strain sequencing project: providing services to taxonomists for standard genome sequencing and annotation.</title>
        <authorList>
            <consortium name="The Broad Institute Genomics Platform"/>
            <consortium name="The Broad Institute Genome Sequencing Center for Infectious Disease"/>
            <person name="Wu L."/>
            <person name="Ma J."/>
        </authorList>
    </citation>
    <scope>NUCLEOTIDE SEQUENCE [LARGE SCALE GENOMIC DNA]</scope>
    <source>
        <strain evidence="3">JCM 3146</strain>
    </source>
</reference>
<feature type="region of interest" description="Disordered" evidence="1">
    <location>
        <begin position="44"/>
        <end position="69"/>
    </location>
</feature>
<gene>
    <name evidence="2" type="ORF">GCM10010151_08300</name>
</gene>
<evidence type="ECO:0000256" key="1">
    <source>
        <dbReference type="SAM" id="MobiDB-lite"/>
    </source>
</evidence>
<comment type="caution">
    <text evidence="2">The sequence shown here is derived from an EMBL/GenBank/DDBJ whole genome shotgun (WGS) entry which is preliminary data.</text>
</comment>
<keyword evidence="3" id="KW-1185">Reference proteome</keyword>
<sequence length="69" mass="7384">MAQPVRLPADAVVTGDAQEDIATAAPANASAAKVRFSMGRLLLEDDRSIGHRNPPRDHRRERSRPGPGG</sequence>
<evidence type="ECO:0000313" key="3">
    <source>
        <dbReference type="Proteomes" id="UP001501822"/>
    </source>
</evidence>